<dbReference type="EMBL" id="LGTO01000007">
    <property type="protein sequence ID" value="KNE20675.1"/>
    <property type="molecule type" value="Genomic_DNA"/>
</dbReference>
<evidence type="ECO:0000256" key="4">
    <source>
        <dbReference type="PROSITE-ProRule" id="PRU00409"/>
    </source>
</evidence>
<dbReference type="Gene3D" id="3.40.50.20">
    <property type="match status" value="1"/>
</dbReference>
<keyword evidence="2 4" id="KW-0547">Nucleotide-binding</keyword>
<dbReference type="PATRIC" id="fig|1473.5.peg.2801"/>
<feature type="domain" description="ATP-grasp" evidence="5">
    <location>
        <begin position="123"/>
        <end position="316"/>
    </location>
</feature>
<proteinExistence type="predicted"/>
<evidence type="ECO:0000256" key="3">
    <source>
        <dbReference type="ARBA" id="ARBA00022840"/>
    </source>
</evidence>
<accession>A0A0L0QPX7</accession>
<dbReference type="PANTHER" id="PTHR43585">
    <property type="entry name" value="FUMIPYRROLE BIOSYNTHESIS PROTEIN C"/>
    <property type="match status" value="1"/>
</dbReference>
<gene>
    <name evidence="6" type="ORF">AFK71_20240</name>
</gene>
<sequence length="420" mass="48248">MKKENVLILGDLNSVIDFLDLEHNSYFLITDLEASAIPKEMQKNIESFYIDTPDNFDVSCFENNIDVIYDVVSSLIEKHGQFSSIVTTYEHTVLSAAMIRTRFNIPGIKESEAIFLRNKYKMKEKIFDSGILTPNFTLVDVDTYHEEITQFLREYGKIVIKPINQAASYGVLITQEIVEATNHIEMLIQNNSEVLIEEYLEHPIMHFDGVIQENEMKFFSVSKKIGNCYDYVSNNGDLCTIIQSDSELVRKAQYFTKRVLEVFKIDSLVFHLEVFVDNEEFHFLEIAGRYPGGGISKLIKRAYDFDLVKASYLFDTQKEIIRVHKNDLVNDLIAMIIIPFPAKEDIIIRGISGLDQLPDNIIGSIFTGPGEIVTYNPFDTFKKLAEIYIRDTSNENIENTVDYINNNVNFSYVLASMERS</sequence>
<dbReference type="InterPro" id="IPR003806">
    <property type="entry name" value="ATP-grasp_PylC-type"/>
</dbReference>
<dbReference type="Proteomes" id="UP000036780">
    <property type="component" value="Unassembled WGS sequence"/>
</dbReference>
<dbReference type="GO" id="GO:0046872">
    <property type="term" value="F:metal ion binding"/>
    <property type="evidence" value="ECO:0007669"/>
    <property type="project" value="InterPro"/>
</dbReference>
<evidence type="ECO:0000313" key="7">
    <source>
        <dbReference type="Proteomes" id="UP000036780"/>
    </source>
</evidence>
<dbReference type="AlphaFoldDB" id="A0A0L0QPX7"/>
<keyword evidence="3 4" id="KW-0067">ATP-binding</keyword>
<dbReference type="InterPro" id="IPR013815">
    <property type="entry name" value="ATP_grasp_subdomain_1"/>
</dbReference>
<evidence type="ECO:0000256" key="1">
    <source>
        <dbReference type="ARBA" id="ARBA00022598"/>
    </source>
</evidence>
<reference evidence="7" key="1">
    <citation type="submission" date="2015-07" db="EMBL/GenBank/DDBJ databases">
        <title>Fjat-10053 dsm26.</title>
        <authorList>
            <person name="Liu B."/>
            <person name="Wang J."/>
            <person name="Zhu Y."/>
            <person name="Liu G."/>
            <person name="Chen Q."/>
            <person name="Chen Z."/>
            <person name="Lan J."/>
            <person name="Che J."/>
            <person name="Ge C."/>
            <person name="Shi H."/>
            <person name="Pan Z."/>
            <person name="Liu X."/>
        </authorList>
    </citation>
    <scope>NUCLEOTIDE SEQUENCE [LARGE SCALE GENOMIC DNA]</scope>
    <source>
        <strain evidence="7">DSM 26</strain>
    </source>
</reference>
<dbReference type="GeneID" id="66870116"/>
<organism evidence="6 7">
    <name type="scientific">Virgibacillus pantothenticus</name>
    <dbReference type="NCBI Taxonomy" id="1473"/>
    <lineage>
        <taxon>Bacteria</taxon>
        <taxon>Bacillati</taxon>
        <taxon>Bacillota</taxon>
        <taxon>Bacilli</taxon>
        <taxon>Bacillales</taxon>
        <taxon>Bacillaceae</taxon>
        <taxon>Virgibacillus</taxon>
    </lineage>
</organism>
<dbReference type="OrthoDB" id="24041at2"/>
<evidence type="ECO:0000256" key="2">
    <source>
        <dbReference type="ARBA" id="ARBA00022741"/>
    </source>
</evidence>
<dbReference type="Gene3D" id="3.30.1490.20">
    <property type="entry name" value="ATP-grasp fold, A domain"/>
    <property type="match status" value="1"/>
</dbReference>
<protein>
    <recommendedName>
        <fullName evidence="5">ATP-grasp domain-containing protein</fullName>
    </recommendedName>
</protein>
<dbReference type="Pfam" id="PF02655">
    <property type="entry name" value="ATP-grasp_3"/>
    <property type="match status" value="1"/>
</dbReference>
<dbReference type="SUPFAM" id="SSF56059">
    <property type="entry name" value="Glutathione synthetase ATP-binding domain-like"/>
    <property type="match status" value="1"/>
</dbReference>
<name>A0A0L0QPX7_VIRPA</name>
<evidence type="ECO:0000259" key="5">
    <source>
        <dbReference type="PROSITE" id="PS50975"/>
    </source>
</evidence>
<comment type="caution">
    <text evidence="6">The sequence shown here is derived from an EMBL/GenBank/DDBJ whole genome shotgun (WGS) entry which is preliminary data.</text>
</comment>
<dbReference type="InterPro" id="IPR011761">
    <property type="entry name" value="ATP-grasp"/>
</dbReference>
<dbReference type="Gene3D" id="3.30.470.20">
    <property type="entry name" value="ATP-grasp fold, B domain"/>
    <property type="match status" value="1"/>
</dbReference>
<keyword evidence="1" id="KW-0436">Ligase</keyword>
<dbReference type="RefSeq" id="WP_050353255.1">
    <property type="nucleotide sequence ID" value="NZ_CP073011.1"/>
</dbReference>
<dbReference type="InterPro" id="IPR052032">
    <property type="entry name" value="ATP-dep_AA_Ligase"/>
</dbReference>
<evidence type="ECO:0000313" key="6">
    <source>
        <dbReference type="EMBL" id="KNE20675.1"/>
    </source>
</evidence>
<dbReference type="PROSITE" id="PS50975">
    <property type="entry name" value="ATP_GRASP"/>
    <property type="match status" value="1"/>
</dbReference>
<dbReference type="GO" id="GO:0016874">
    <property type="term" value="F:ligase activity"/>
    <property type="evidence" value="ECO:0007669"/>
    <property type="project" value="UniProtKB-KW"/>
</dbReference>
<dbReference type="GO" id="GO:0005524">
    <property type="term" value="F:ATP binding"/>
    <property type="evidence" value="ECO:0007669"/>
    <property type="project" value="UniProtKB-UniRule"/>
</dbReference>
<keyword evidence="7" id="KW-1185">Reference proteome</keyword>
<dbReference type="PANTHER" id="PTHR43585:SF2">
    <property type="entry name" value="ATP-GRASP ENZYME FSQD"/>
    <property type="match status" value="1"/>
</dbReference>